<dbReference type="GO" id="GO:1902626">
    <property type="term" value="P:assembly of large subunit precursor of preribosome"/>
    <property type="evidence" value="ECO:0007669"/>
    <property type="project" value="UniProtKB-UniRule"/>
</dbReference>
<dbReference type="GO" id="GO:0005829">
    <property type="term" value="C:cytosol"/>
    <property type="evidence" value="ECO:0007669"/>
    <property type="project" value="TreeGrafter"/>
</dbReference>
<dbReference type="Pfam" id="PF04751">
    <property type="entry name" value="DarP"/>
    <property type="match status" value="1"/>
</dbReference>
<evidence type="ECO:0000256" key="5">
    <source>
        <dbReference type="HAMAP-Rule" id="MF_00765"/>
    </source>
</evidence>
<evidence type="ECO:0000313" key="7">
    <source>
        <dbReference type="EMBL" id="SEH08319.1"/>
    </source>
</evidence>
<evidence type="ECO:0000313" key="8">
    <source>
        <dbReference type="Proteomes" id="UP000236724"/>
    </source>
</evidence>
<evidence type="ECO:0000256" key="3">
    <source>
        <dbReference type="ARBA" id="ARBA00022730"/>
    </source>
</evidence>
<gene>
    <name evidence="5" type="primary">darP</name>
    <name evidence="7" type="ORF">MBHS_04210</name>
</gene>
<reference evidence="7 8" key="1">
    <citation type="submission" date="2016-10" db="EMBL/GenBank/DDBJ databases">
        <authorList>
            <person name="de Groot N.N."/>
        </authorList>
    </citation>
    <scope>NUCLEOTIDE SEQUENCE [LARGE SCALE GENOMIC DNA]</scope>
    <source>
        <strain evidence="7">MBHS1</strain>
    </source>
</reference>
<evidence type="ECO:0000256" key="1">
    <source>
        <dbReference type="ARBA" id="ARBA00022490"/>
    </source>
</evidence>
<feature type="region of interest" description="Disordered" evidence="6">
    <location>
        <begin position="1"/>
        <end position="21"/>
    </location>
</feature>
<proteinExistence type="inferred from homology"/>
<sequence length="173" mass="20062">MKDLEQNPLHDEDLLSKSQQKRDAETLQALGTRLVNLGKPILDKLPLDDTLKDAIELAQRIRNKHEGYRRQLQFIGKLMRSRDCEDIMQALALHDAKQHQATHHFHQLEQTRDAIINEGDEAIQLFLNEHPAADRQHLRQLARSALREQKNNKPPKAARALFKYLREVSENDA</sequence>
<evidence type="ECO:0000256" key="2">
    <source>
        <dbReference type="ARBA" id="ARBA00022517"/>
    </source>
</evidence>
<keyword evidence="3 5" id="KW-0699">rRNA-binding</keyword>
<dbReference type="PANTHER" id="PTHR38101:SF1">
    <property type="entry name" value="UPF0307 PROTEIN YJGA"/>
    <property type="match status" value="1"/>
</dbReference>
<comment type="function">
    <text evidence="5">Member of a network of 50S ribosomal subunit biogenesis factors which assembles along the 30S-50S interface, preventing incorrect 23S rRNA structures from forming. Promotes peptidyl transferase center (PTC) maturation.</text>
</comment>
<dbReference type="EMBL" id="FMSV02000548">
    <property type="protein sequence ID" value="SEH08319.1"/>
    <property type="molecule type" value="Genomic_DNA"/>
</dbReference>
<dbReference type="OrthoDB" id="5293604at2"/>
<evidence type="ECO:0000256" key="6">
    <source>
        <dbReference type="SAM" id="MobiDB-lite"/>
    </source>
</evidence>
<keyword evidence="2 5" id="KW-0690">Ribosome biogenesis</keyword>
<organism evidence="7 8">
    <name type="scientific">Candidatus Venteria ishoeyi</name>
    <dbReference type="NCBI Taxonomy" id="1899563"/>
    <lineage>
        <taxon>Bacteria</taxon>
        <taxon>Pseudomonadati</taxon>
        <taxon>Pseudomonadota</taxon>
        <taxon>Gammaproteobacteria</taxon>
        <taxon>Thiotrichales</taxon>
        <taxon>Thiotrichaceae</taxon>
        <taxon>Venteria</taxon>
    </lineage>
</organism>
<dbReference type="PANTHER" id="PTHR38101">
    <property type="entry name" value="UPF0307 PROTEIN YJGA"/>
    <property type="match status" value="1"/>
</dbReference>
<dbReference type="AlphaFoldDB" id="A0A1H6FG54"/>
<name>A0A1H6FG54_9GAMM</name>
<keyword evidence="1 5" id="KW-0963">Cytoplasm</keyword>
<evidence type="ECO:0000256" key="4">
    <source>
        <dbReference type="ARBA" id="ARBA00022884"/>
    </source>
</evidence>
<dbReference type="RefSeq" id="WP_103921868.1">
    <property type="nucleotide sequence ID" value="NZ_FMSV02000548.1"/>
</dbReference>
<dbReference type="NCBIfam" id="NF003593">
    <property type="entry name" value="PRK05255.1-1"/>
    <property type="match status" value="1"/>
</dbReference>
<comment type="similarity">
    <text evidence="5">Belongs to the DarP family.</text>
</comment>
<dbReference type="Gene3D" id="1.10.60.30">
    <property type="entry name" value="PSPTO4464-like domains"/>
    <property type="match status" value="2"/>
</dbReference>
<dbReference type="InterPro" id="IPR023153">
    <property type="entry name" value="DarP_sf"/>
</dbReference>
<dbReference type="HAMAP" id="MF_00765">
    <property type="entry name" value="DarP"/>
    <property type="match status" value="1"/>
</dbReference>
<dbReference type="PIRSF" id="PIRSF016183">
    <property type="entry name" value="UCP016183"/>
    <property type="match status" value="1"/>
</dbReference>
<dbReference type="GO" id="GO:0043022">
    <property type="term" value="F:ribosome binding"/>
    <property type="evidence" value="ECO:0007669"/>
    <property type="project" value="UniProtKB-UniRule"/>
</dbReference>
<keyword evidence="8" id="KW-1185">Reference proteome</keyword>
<dbReference type="Proteomes" id="UP000236724">
    <property type="component" value="Unassembled WGS sequence"/>
</dbReference>
<accession>A0A1H6FG54</accession>
<dbReference type="CDD" id="cd16331">
    <property type="entry name" value="YjgA-like"/>
    <property type="match status" value="1"/>
</dbReference>
<dbReference type="SUPFAM" id="SSF158710">
    <property type="entry name" value="PSPTO4464-like"/>
    <property type="match status" value="1"/>
</dbReference>
<dbReference type="GO" id="GO:0019843">
    <property type="term" value="F:rRNA binding"/>
    <property type="evidence" value="ECO:0007669"/>
    <property type="project" value="UniProtKB-UniRule"/>
</dbReference>
<comment type="subcellular location">
    <subcellularLocation>
        <location evidence="5">Cytoplasm</location>
    </subcellularLocation>
    <text evidence="5">Associates with late stage pre-50S ribosomal subunits.</text>
</comment>
<protein>
    <recommendedName>
        <fullName evidence="5">Dual-action ribosomal maturation protein DarP</fullName>
    </recommendedName>
    <alternativeName>
        <fullName evidence="5">Large ribosomal subunit assembly factor DarP</fullName>
    </alternativeName>
</protein>
<dbReference type="InterPro" id="IPR006839">
    <property type="entry name" value="DarP"/>
</dbReference>
<keyword evidence="4 5" id="KW-0694">RNA-binding</keyword>